<dbReference type="VEuPathDB" id="CryptoDB:Cvel_8662"/>
<organism evidence="1">
    <name type="scientific">Chromera velia CCMP2878</name>
    <dbReference type="NCBI Taxonomy" id="1169474"/>
    <lineage>
        <taxon>Eukaryota</taxon>
        <taxon>Sar</taxon>
        <taxon>Alveolata</taxon>
        <taxon>Colpodellida</taxon>
        <taxon>Chromeraceae</taxon>
        <taxon>Chromera</taxon>
    </lineage>
</organism>
<reference evidence="1" key="1">
    <citation type="submission" date="2014-11" db="EMBL/GenBank/DDBJ databases">
        <authorList>
            <person name="Otto D Thomas"/>
            <person name="Naeem Raeece"/>
        </authorList>
    </citation>
    <scope>NUCLEOTIDE SEQUENCE</scope>
</reference>
<proteinExistence type="predicted"/>
<sequence length="315" mass="34779">MGAETVEYLEWEVDVFSPNKEASHPSKSLPDEAYLLHRWTLGELGGAPRMDVCVSLEFWKSSRGNQSEQKRCFVEAVSAFVWSCCDSRSCGVRAAFGGAEKMAPKHAKRKGGAPPDPHLEGEEGFDIPLYLSRFLLTEPTLKRSTVCALFANLGIDVGMAIKLLGDPAVGPHLTSCVLAAFSRDYFCKAHLSRGEKQFSIARVTVLPEKKSTGSELSFFAMQPQPFRRRSRTFWDRWGTLWCRGAVSCKVLQELITKETGGDAGPVGGEGGWRVRSAARGIGSTRGHRRNICVGTWRKFWRKREGGQQGFGGATQ</sequence>
<dbReference type="EMBL" id="CDMZ01003937">
    <property type="protein sequence ID" value="CEM48106.1"/>
    <property type="molecule type" value="Genomic_DNA"/>
</dbReference>
<evidence type="ECO:0000313" key="1">
    <source>
        <dbReference type="EMBL" id="CEM48106.1"/>
    </source>
</evidence>
<gene>
    <name evidence="1" type="ORF">Cvel_8662</name>
</gene>
<protein>
    <submittedName>
        <fullName evidence="1">Uncharacterized protein</fullName>
    </submittedName>
</protein>
<accession>A0A0G4HUL5</accession>
<name>A0A0G4HUL5_9ALVE</name>
<dbReference type="AlphaFoldDB" id="A0A0G4HUL5"/>